<evidence type="ECO:0000313" key="2">
    <source>
        <dbReference type="EMBL" id="GMH50733.1"/>
    </source>
</evidence>
<dbReference type="InterPro" id="IPR029058">
    <property type="entry name" value="AB_hydrolase_fold"/>
</dbReference>
<sequence>MAMLKLLTILTLTAVSAYKPVLVLHGISGDAAQYSDFVSDLEEEHPGTNVTALAVFEDIPGSLPNLNFQVSRIASTIASLTSSSPPLYSSGYHLVCHSQGALICRCLAEHMDGHQVSTLVSMAGPQLGVYDPAFFEFFPERLGELTLEEIYRIAYTEPLQRSLSVANMWSDP</sequence>
<evidence type="ECO:0000313" key="3">
    <source>
        <dbReference type="Proteomes" id="UP001165082"/>
    </source>
</evidence>
<accession>A0A9W7DPP8</accession>
<reference evidence="2" key="1">
    <citation type="submission" date="2022-07" db="EMBL/GenBank/DDBJ databases">
        <title>Genome analysis of Parmales, a sister group of diatoms, reveals the evolutionary specialization of diatoms from phago-mixotrophs to photoautotrophs.</title>
        <authorList>
            <person name="Ban H."/>
            <person name="Sato S."/>
            <person name="Yoshikawa S."/>
            <person name="Kazumasa Y."/>
            <person name="Nakamura Y."/>
            <person name="Ichinomiya M."/>
            <person name="Saitoh K."/>
            <person name="Sato N."/>
            <person name="Blanc-Mathieu R."/>
            <person name="Endo H."/>
            <person name="Kuwata A."/>
            <person name="Ogata H."/>
        </authorList>
    </citation>
    <scope>NUCLEOTIDE SEQUENCE</scope>
</reference>
<keyword evidence="3" id="KW-1185">Reference proteome</keyword>
<dbReference type="Proteomes" id="UP001165082">
    <property type="component" value="Unassembled WGS sequence"/>
</dbReference>
<feature type="chain" id="PRO_5040984770" evidence="1">
    <location>
        <begin position="18"/>
        <end position="172"/>
    </location>
</feature>
<dbReference type="Pfam" id="PF02089">
    <property type="entry name" value="Palm_thioest"/>
    <property type="match status" value="1"/>
</dbReference>
<gene>
    <name evidence="2" type="ORF">TrRE_jg7164</name>
</gene>
<protein>
    <submittedName>
        <fullName evidence="2">Uncharacterized protein</fullName>
    </submittedName>
</protein>
<proteinExistence type="predicted"/>
<dbReference type="SUPFAM" id="SSF53474">
    <property type="entry name" value="alpha/beta-Hydrolases"/>
    <property type="match status" value="1"/>
</dbReference>
<dbReference type="AlphaFoldDB" id="A0A9W7DPP8"/>
<keyword evidence="1" id="KW-0732">Signal</keyword>
<evidence type="ECO:0000256" key="1">
    <source>
        <dbReference type="SAM" id="SignalP"/>
    </source>
</evidence>
<name>A0A9W7DPP8_9STRA</name>
<feature type="non-terminal residue" evidence="2">
    <location>
        <position position="1"/>
    </location>
</feature>
<feature type="signal peptide" evidence="1">
    <location>
        <begin position="1"/>
        <end position="17"/>
    </location>
</feature>
<dbReference type="Gene3D" id="3.40.50.1820">
    <property type="entry name" value="alpha/beta hydrolase"/>
    <property type="match status" value="1"/>
</dbReference>
<comment type="caution">
    <text evidence="2">The sequence shown here is derived from an EMBL/GenBank/DDBJ whole genome shotgun (WGS) entry which is preliminary data.</text>
</comment>
<dbReference type="EMBL" id="BRXZ01001955">
    <property type="protein sequence ID" value="GMH50733.1"/>
    <property type="molecule type" value="Genomic_DNA"/>
</dbReference>
<organism evidence="2 3">
    <name type="scientific">Triparma retinervis</name>
    <dbReference type="NCBI Taxonomy" id="2557542"/>
    <lineage>
        <taxon>Eukaryota</taxon>
        <taxon>Sar</taxon>
        <taxon>Stramenopiles</taxon>
        <taxon>Ochrophyta</taxon>
        <taxon>Bolidophyceae</taxon>
        <taxon>Parmales</taxon>
        <taxon>Triparmaceae</taxon>
        <taxon>Triparma</taxon>
    </lineage>
</organism>
<dbReference type="OrthoDB" id="155976at2759"/>